<protein>
    <submittedName>
        <fullName evidence="1">Uncharacterized protein</fullName>
    </submittedName>
</protein>
<dbReference type="OrthoDB" id="7874931at2"/>
<sequence>MSESGMANGTKVLVGDLNWRKGALRPILAALLFGRRERFDHHGIICTLAWWQEKPYLFRVREART</sequence>
<reference evidence="1 2" key="1">
    <citation type="submission" date="2019-03" db="EMBL/GenBank/DDBJ databases">
        <authorList>
            <person name="Zhang S."/>
        </authorList>
    </citation>
    <scope>NUCLEOTIDE SEQUENCE [LARGE SCALE GENOMIC DNA]</scope>
    <source>
        <strain evidence="1 2">S4J41</strain>
    </source>
</reference>
<dbReference type="RefSeq" id="WP_132826929.1">
    <property type="nucleotide sequence ID" value="NZ_SMFP01000001.1"/>
</dbReference>
<accession>A0A4R5F0R5</accession>
<keyword evidence="2" id="KW-1185">Reference proteome</keyword>
<organism evidence="1 2">
    <name type="scientific">Antarcticimicrobium sediminis</name>
    <dbReference type="NCBI Taxonomy" id="2546227"/>
    <lineage>
        <taxon>Bacteria</taxon>
        <taxon>Pseudomonadati</taxon>
        <taxon>Pseudomonadota</taxon>
        <taxon>Alphaproteobacteria</taxon>
        <taxon>Rhodobacterales</taxon>
        <taxon>Paracoccaceae</taxon>
        <taxon>Antarcticimicrobium</taxon>
    </lineage>
</organism>
<comment type="caution">
    <text evidence="1">The sequence shown here is derived from an EMBL/GenBank/DDBJ whole genome shotgun (WGS) entry which is preliminary data.</text>
</comment>
<evidence type="ECO:0000313" key="2">
    <source>
        <dbReference type="Proteomes" id="UP000294662"/>
    </source>
</evidence>
<proteinExistence type="predicted"/>
<evidence type="ECO:0000313" key="1">
    <source>
        <dbReference type="EMBL" id="TDE40939.1"/>
    </source>
</evidence>
<name>A0A4R5F0R5_9RHOB</name>
<dbReference type="AlphaFoldDB" id="A0A4R5F0R5"/>
<dbReference type="EMBL" id="SMFP01000001">
    <property type="protein sequence ID" value="TDE40939.1"/>
    <property type="molecule type" value="Genomic_DNA"/>
</dbReference>
<dbReference type="Proteomes" id="UP000294662">
    <property type="component" value="Unassembled WGS sequence"/>
</dbReference>
<gene>
    <name evidence="1" type="ORF">E1B25_01625</name>
</gene>